<sequence length="116" mass="13850">MVTRDDFKKLKQLDRIEYSLTFKRIEEQNNYGVFVHFAYLFFIVLGFLLLVFLGMVNITGLEKAIPFFNMMIIVSKIGMYVILVAVVVDIIFLIRESIWKKQLREEYFKTEVKPRK</sequence>
<evidence type="ECO:0000256" key="1">
    <source>
        <dbReference type="SAM" id="Phobius"/>
    </source>
</evidence>
<gene>
    <name evidence="2" type="ORF">LCGC14_0462230</name>
</gene>
<protein>
    <submittedName>
        <fullName evidence="2">Uncharacterized protein</fullName>
    </submittedName>
</protein>
<keyword evidence="1" id="KW-0472">Membrane</keyword>
<keyword evidence="1" id="KW-1133">Transmembrane helix</keyword>
<reference evidence="2" key="1">
    <citation type="journal article" date="2015" name="Nature">
        <title>Complex archaea that bridge the gap between prokaryotes and eukaryotes.</title>
        <authorList>
            <person name="Spang A."/>
            <person name="Saw J.H."/>
            <person name="Jorgensen S.L."/>
            <person name="Zaremba-Niedzwiedzka K."/>
            <person name="Martijn J."/>
            <person name="Lind A.E."/>
            <person name="van Eijk R."/>
            <person name="Schleper C."/>
            <person name="Guy L."/>
            <person name="Ettema T.J."/>
        </authorList>
    </citation>
    <scope>NUCLEOTIDE SEQUENCE</scope>
</reference>
<comment type="caution">
    <text evidence="2">The sequence shown here is derived from an EMBL/GenBank/DDBJ whole genome shotgun (WGS) entry which is preliminary data.</text>
</comment>
<evidence type="ECO:0000313" key="2">
    <source>
        <dbReference type="EMBL" id="KKN67359.1"/>
    </source>
</evidence>
<name>A0A0F9SJY8_9ZZZZ</name>
<organism evidence="2">
    <name type="scientific">marine sediment metagenome</name>
    <dbReference type="NCBI Taxonomy" id="412755"/>
    <lineage>
        <taxon>unclassified sequences</taxon>
        <taxon>metagenomes</taxon>
        <taxon>ecological metagenomes</taxon>
    </lineage>
</organism>
<dbReference type="EMBL" id="LAZR01000476">
    <property type="protein sequence ID" value="KKN67359.1"/>
    <property type="molecule type" value="Genomic_DNA"/>
</dbReference>
<dbReference type="AlphaFoldDB" id="A0A0F9SJY8"/>
<proteinExistence type="predicted"/>
<feature type="transmembrane region" description="Helical" evidence="1">
    <location>
        <begin position="33"/>
        <end position="55"/>
    </location>
</feature>
<feature type="transmembrane region" description="Helical" evidence="1">
    <location>
        <begin position="67"/>
        <end position="94"/>
    </location>
</feature>
<keyword evidence="1" id="KW-0812">Transmembrane</keyword>
<accession>A0A0F9SJY8</accession>